<name>A0A8S5UG72_9CAUD</name>
<sequence>MGSATHPRNQNSRSTQLTEELKQMAKMNIEQRMVFLHYVADCVAADPTLMRDVMSAMTEGLQKRLDEANQMRVDAEVSVSWLLGVTPKSALDREPGMAVKAKKVVVNSGMFSGTTHASELAKEIMVGEEIVKLDAEDAKQLAEEERKARDQKLRDNREKERHRKKPVSTISASDVCRDVAAGKFTLKPFRIANGDGPYSLHGWALVVNEPNPVKSQEPGYLYVGTRTLGRDMFATEADANEAIKSIVDIGNVRMQGDKDA</sequence>
<feature type="compositionally biased region" description="Basic and acidic residues" evidence="1">
    <location>
        <begin position="142"/>
        <end position="159"/>
    </location>
</feature>
<evidence type="ECO:0000313" key="2">
    <source>
        <dbReference type="EMBL" id="DAF93485.1"/>
    </source>
</evidence>
<evidence type="ECO:0000256" key="1">
    <source>
        <dbReference type="SAM" id="MobiDB-lite"/>
    </source>
</evidence>
<organism evidence="2">
    <name type="scientific">Myoviridae sp. ctshb19</name>
    <dbReference type="NCBI Taxonomy" id="2825194"/>
    <lineage>
        <taxon>Viruses</taxon>
        <taxon>Duplodnaviria</taxon>
        <taxon>Heunggongvirae</taxon>
        <taxon>Uroviricota</taxon>
        <taxon>Caudoviricetes</taxon>
    </lineage>
</organism>
<accession>A0A8S5UG72</accession>
<reference evidence="2" key="1">
    <citation type="journal article" date="2021" name="Proc. Natl. Acad. Sci. U.S.A.">
        <title>A Catalog of Tens of Thousands of Viruses from Human Metagenomes Reveals Hidden Associations with Chronic Diseases.</title>
        <authorList>
            <person name="Tisza M.J."/>
            <person name="Buck C.B."/>
        </authorList>
    </citation>
    <scope>NUCLEOTIDE SEQUENCE</scope>
    <source>
        <strain evidence="2">Ctshb19</strain>
    </source>
</reference>
<feature type="region of interest" description="Disordered" evidence="1">
    <location>
        <begin position="142"/>
        <end position="169"/>
    </location>
</feature>
<protein>
    <submittedName>
        <fullName evidence="2">Uncharacterized protein</fullName>
    </submittedName>
</protein>
<proteinExistence type="predicted"/>
<dbReference type="EMBL" id="BK016086">
    <property type="protein sequence ID" value="DAF93485.1"/>
    <property type="molecule type" value="Genomic_DNA"/>
</dbReference>